<evidence type="ECO:0000313" key="2">
    <source>
        <dbReference type="EMBL" id="KAF7728554.1"/>
    </source>
</evidence>
<evidence type="ECO:0000313" key="3">
    <source>
        <dbReference type="Proteomes" id="UP000605846"/>
    </source>
</evidence>
<dbReference type="Proteomes" id="UP000605846">
    <property type="component" value="Unassembled WGS sequence"/>
</dbReference>
<dbReference type="InterPro" id="IPR013144">
    <property type="entry name" value="CRA_dom"/>
</dbReference>
<gene>
    <name evidence="2" type="ORF">EC973_005958</name>
</gene>
<proteinExistence type="predicted"/>
<name>A0A8H7BRQ9_9FUNG</name>
<feature type="domain" description="CRA" evidence="1">
    <location>
        <begin position="1"/>
        <end position="91"/>
    </location>
</feature>
<dbReference type="InterPro" id="IPR024964">
    <property type="entry name" value="CTLH/CRA"/>
</dbReference>
<protein>
    <recommendedName>
        <fullName evidence="1">CRA domain-containing protein</fullName>
    </recommendedName>
</protein>
<comment type="caution">
    <text evidence="2">The sequence shown here is derived from an EMBL/GenBank/DDBJ whole genome shotgun (WGS) entry which is preliminary data.</text>
</comment>
<dbReference type="Pfam" id="PF10607">
    <property type="entry name" value="CTLH"/>
    <property type="match status" value="1"/>
</dbReference>
<dbReference type="EMBL" id="JABAYA010000035">
    <property type="protein sequence ID" value="KAF7728554.1"/>
    <property type="molecule type" value="Genomic_DNA"/>
</dbReference>
<reference evidence="2" key="1">
    <citation type="submission" date="2020-01" db="EMBL/GenBank/DDBJ databases">
        <title>Genome Sequencing of Three Apophysomyces-Like Fungal Strains Confirms a Novel Fungal Genus in the Mucoromycota with divergent Burkholderia-like Endosymbiotic Bacteria.</title>
        <authorList>
            <person name="Stajich J.E."/>
            <person name="Macias A.M."/>
            <person name="Carter-House D."/>
            <person name="Lovett B."/>
            <person name="Kasson L.R."/>
            <person name="Berry K."/>
            <person name="Grigoriev I."/>
            <person name="Chang Y."/>
            <person name="Spatafora J."/>
            <person name="Kasson M.T."/>
        </authorList>
    </citation>
    <scope>NUCLEOTIDE SEQUENCE</scope>
    <source>
        <strain evidence="2">NRRL A-21654</strain>
    </source>
</reference>
<dbReference type="SMART" id="SM00757">
    <property type="entry name" value="CRA"/>
    <property type="match status" value="1"/>
</dbReference>
<organism evidence="2 3">
    <name type="scientific">Apophysomyces ossiformis</name>
    <dbReference type="NCBI Taxonomy" id="679940"/>
    <lineage>
        <taxon>Eukaryota</taxon>
        <taxon>Fungi</taxon>
        <taxon>Fungi incertae sedis</taxon>
        <taxon>Mucoromycota</taxon>
        <taxon>Mucoromycotina</taxon>
        <taxon>Mucoromycetes</taxon>
        <taxon>Mucorales</taxon>
        <taxon>Mucorineae</taxon>
        <taxon>Mucoraceae</taxon>
        <taxon>Apophysomyces</taxon>
    </lineage>
</organism>
<dbReference type="OrthoDB" id="2415936at2759"/>
<sequence length="96" mass="11225">MEAIEYAHMHLVTDQKQHRAEMIEIAPLIAYADPHQSNVKHLLAPERRQQLADEVNQEILARFGIARESSMERIMKQMAVVREEKDKTDKEQKMTV</sequence>
<evidence type="ECO:0000259" key="1">
    <source>
        <dbReference type="SMART" id="SM00757"/>
    </source>
</evidence>
<dbReference type="AlphaFoldDB" id="A0A8H7BRQ9"/>
<keyword evidence="3" id="KW-1185">Reference proteome</keyword>
<accession>A0A8H7BRQ9</accession>